<comment type="similarity">
    <text evidence="2">Belongs to the cation diffusion facilitator (CDF) transporter (TC 2.A.4) family.</text>
</comment>
<dbReference type="InterPro" id="IPR002524">
    <property type="entry name" value="Cation_efflux"/>
</dbReference>
<dbReference type="PANTHER" id="PTHR43840">
    <property type="entry name" value="MITOCHONDRIAL METAL TRANSPORTER 1-RELATED"/>
    <property type="match status" value="1"/>
</dbReference>
<dbReference type="InterPro" id="IPR027469">
    <property type="entry name" value="Cation_efflux_TMD_sf"/>
</dbReference>
<dbReference type="Gene3D" id="1.20.1510.10">
    <property type="entry name" value="Cation efflux protein transmembrane domain"/>
    <property type="match status" value="1"/>
</dbReference>
<evidence type="ECO:0000256" key="4">
    <source>
        <dbReference type="ARBA" id="ARBA00022692"/>
    </source>
</evidence>
<evidence type="ECO:0000256" key="1">
    <source>
        <dbReference type="ARBA" id="ARBA00004141"/>
    </source>
</evidence>
<dbReference type="EMBL" id="CP063145">
    <property type="protein sequence ID" value="QOR73319.1"/>
    <property type="molecule type" value="Genomic_DNA"/>
</dbReference>
<feature type="transmembrane region" description="Helical" evidence="7">
    <location>
        <begin position="153"/>
        <end position="172"/>
    </location>
</feature>
<evidence type="ECO:0000256" key="7">
    <source>
        <dbReference type="SAM" id="Phobius"/>
    </source>
</evidence>
<dbReference type="SUPFAM" id="SSF161111">
    <property type="entry name" value="Cation efflux protein transmembrane domain-like"/>
    <property type="match status" value="1"/>
</dbReference>
<evidence type="ECO:0000256" key="5">
    <source>
        <dbReference type="ARBA" id="ARBA00022989"/>
    </source>
</evidence>
<evidence type="ECO:0000313" key="10">
    <source>
        <dbReference type="EMBL" id="QOR73319.1"/>
    </source>
</evidence>
<dbReference type="GO" id="GO:0015341">
    <property type="term" value="F:zinc efflux antiporter activity"/>
    <property type="evidence" value="ECO:0007669"/>
    <property type="project" value="TreeGrafter"/>
</dbReference>
<dbReference type="SUPFAM" id="SSF160240">
    <property type="entry name" value="Cation efflux protein cytoplasmic domain-like"/>
    <property type="match status" value="1"/>
</dbReference>
<dbReference type="NCBIfam" id="TIGR01297">
    <property type="entry name" value="CDF"/>
    <property type="match status" value="1"/>
</dbReference>
<dbReference type="GO" id="GO:0015093">
    <property type="term" value="F:ferrous iron transmembrane transporter activity"/>
    <property type="evidence" value="ECO:0007669"/>
    <property type="project" value="TreeGrafter"/>
</dbReference>
<feature type="transmembrane region" description="Helical" evidence="7">
    <location>
        <begin position="113"/>
        <end position="133"/>
    </location>
</feature>
<dbReference type="AlphaFoldDB" id="A0A7M1T0I4"/>
<feature type="transmembrane region" description="Helical" evidence="7">
    <location>
        <begin position="12"/>
        <end position="32"/>
    </location>
</feature>
<comment type="subcellular location">
    <subcellularLocation>
        <location evidence="1">Membrane</location>
        <topology evidence="1">Multi-pass membrane protein</topology>
    </subcellularLocation>
</comment>
<evidence type="ECO:0000259" key="9">
    <source>
        <dbReference type="Pfam" id="PF16916"/>
    </source>
</evidence>
<dbReference type="InterPro" id="IPR050291">
    <property type="entry name" value="CDF_Transporter"/>
</dbReference>
<keyword evidence="6 7" id="KW-0472">Membrane</keyword>
<dbReference type="InterPro" id="IPR027470">
    <property type="entry name" value="Cation_efflux_CTD"/>
</dbReference>
<evidence type="ECO:0000259" key="8">
    <source>
        <dbReference type="Pfam" id="PF01545"/>
    </source>
</evidence>
<dbReference type="KEGG" id="civ:IMZ16_07210"/>
<protein>
    <submittedName>
        <fullName evidence="10">Cation transporter</fullName>
    </submittedName>
</protein>
<feature type="transmembrane region" description="Helical" evidence="7">
    <location>
        <begin position="79"/>
        <end position="101"/>
    </location>
</feature>
<evidence type="ECO:0000256" key="3">
    <source>
        <dbReference type="ARBA" id="ARBA00022448"/>
    </source>
</evidence>
<dbReference type="GO" id="GO:0005886">
    <property type="term" value="C:plasma membrane"/>
    <property type="evidence" value="ECO:0007669"/>
    <property type="project" value="TreeGrafter"/>
</dbReference>
<organism evidence="10 11">
    <name type="scientific">Cruoricaptor ignavus</name>
    <dbReference type="NCBI Taxonomy" id="1118202"/>
    <lineage>
        <taxon>Bacteria</taxon>
        <taxon>Pseudomonadati</taxon>
        <taxon>Bacteroidota</taxon>
        <taxon>Flavobacteriia</taxon>
        <taxon>Flavobacteriales</taxon>
        <taxon>Weeksellaceae</taxon>
        <taxon>Cruoricaptor</taxon>
    </lineage>
</organism>
<evidence type="ECO:0000256" key="6">
    <source>
        <dbReference type="ARBA" id="ARBA00023136"/>
    </source>
</evidence>
<dbReference type="Proteomes" id="UP000593605">
    <property type="component" value="Chromosome"/>
</dbReference>
<name>A0A7M1T0I4_9FLAO</name>
<feature type="transmembrane region" description="Helical" evidence="7">
    <location>
        <begin position="178"/>
        <end position="198"/>
    </location>
</feature>
<dbReference type="Gene3D" id="3.30.70.1350">
    <property type="entry name" value="Cation efflux protein, cytoplasmic domain"/>
    <property type="match status" value="1"/>
</dbReference>
<dbReference type="PANTHER" id="PTHR43840:SF15">
    <property type="entry name" value="MITOCHONDRIAL METAL TRANSPORTER 1-RELATED"/>
    <property type="match status" value="1"/>
</dbReference>
<dbReference type="RefSeq" id="WP_193439481.1">
    <property type="nucleotide sequence ID" value="NZ_CP063145.1"/>
</dbReference>
<gene>
    <name evidence="10" type="ORF">IMZ16_07210</name>
</gene>
<reference evidence="10 11" key="1">
    <citation type="submission" date="2020-10" db="EMBL/GenBank/DDBJ databases">
        <title>Complete genome of Cruoricapor ignavus strain M1214 isolated from the blood culture of a febrile patient.</title>
        <authorList>
            <person name="Guglielmino C.J.D."/>
        </authorList>
    </citation>
    <scope>NUCLEOTIDE SEQUENCE [LARGE SCALE GENOMIC DNA]</scope>
    <source>
        <strain evidence="10 11">M1214</strain>
    </source>
</reference>
<dbReference type="Pfam" id="PF01545">
    <property type="entry name" value="Cation_efflux"/>
    <property type="match status" value="1"/>
</dbReference>
<keyword evidence="3" id="KW-0813">Transport</keyword>
<keyword evidence="4 7" id="KW-0812">Transmembrane</keyword>
<feature type="domain" description="Cation efflux protein cytoplasmic" evidence="9">
    <location>
        <begin position="219"/>
        <end position="289"/>
    </location>
</feature>
<dbReference type="InterPro" id="IPR058533">
    <property type="entry name" value="Cation_efflux_TM"/>
</dbReference>
<feature type="domain" description="Cation efflux protein transmembrane" evidence="8">
    <location>
        <begin position="17"/>
        <end position="205"/>
    </location>
</feature>
<keyword evidence="5 7" id="KW-1133">Transmembrane helix</keyword>
<dbReference type="GO" id="GO:0006882">
    <property type="term" value="P:intracellular zinc ion homeostasis"/>
    <property type="evidence" value="ECO:0007669"/>
    <property type="project" value="TreeGrafter"/>
</dbReference>
<evidence type="ECO:0000256" key="2">
    <source>
        <dbReference type="ARBA" id="ARBA00008114"/>
    </source>
</evidence>
<feature type="transmembrane region" description="Helical" evidence="7">
    <location>
        <begin position="38"/>
        <end position="59"/>
    </location>
</feature>
<evidence type="ECO:0000313" key="11">
    <source>
        <dbReference type="Proteomes" id="UP000593605"/>
    </source>
</evidence>
<accession>A0A7M1T0I4</accession>
<sequence length="330" mass="36796">MRPSEKTKFSFQRNVAVVGILLFAGKLLAWLLTDSDAIFSDAMESIVNIIAAFMGLYSLHIASKPRDSDHPYGHGKIEFVTSAVEGALIIFAGIMIIIQAGTSLAKGNELQKLDWGILIVAATAAINYFMGYLSVQKGIRENSAVLIASGKHLQSDTITTAGVVLSLVLVYFTKIFWIDALVALFFGGYIIFVGYKIIRSSLVGIMDEADVELLSGIAEFLEKKRQPQWIDVHNMKIQQYGSSLHIDAHLTLPWYLELRAAHAEMENIVKEIAQHLDRPVEFNFHMDDCQAFSCHICTLENCPARKQPLSQKITWNFKTITQPEKHGKGH</sequence>
<dbReference type="InterPro" id="IPR036837">
    <property type="entry name" value="Cation_efflux_CTD_sf"/>
</dbReference>
<proteinExistence type="inferred from homology"/>
<dbReference type="Pfam" id="PF16916">
    <property type="entry name" value="ZT_dimer"/>
    <property type="match status" value="1"/>
</dbReference>
<dbReference type="GO" id="GO:0015086">
    <property type="term" value="F:cadmium ion transmembrane transporter activity"/>
    <property type="evidence" value="ECO:0007669"/>
    <property type="project" value="TreeGrafter"/>
</dbReference>